<dbReference type="RefSeq" id="WP_344148195.1">
    <property type="nucleotide sequence ID" value="NZ_BAAAQR010000002.1"/>
</dbReference>
<dbReference type="NCBIfam" id="NF005510">
    <property type="entry name" value="PRK07121.1-3"/>
    <property type="match status" value="1"/>
</dbReference>
<protein>
    <submittedName>
        <fullName evidence="6">FAD-binding protein</fullName>
    </submittedName>
</protein>
<keyword evidence="7" id="KW-1185">Reference proteome</keyword>
<evidence type="ECO:0000313" key="7">
    <source>
        <dbReference type="Proteomes" id="UP001501771"/>
    </source>
</evidence>
<keyword evidence="2" id="KW-0285">Flavoprotein</keyword>
<comment type="caution">
    <text evidence="6">The sequence shown here is derived from an EMBL/GenBank/DDBJ whole genome shotgun (WGS) entry which is preliminary data.</text>
</comment>
<evidence type="ECO:0000256" key="1">
    <source>
        <dbReference type="ARBA" id="ARBA00001974"/>
    </source>
</evidence>
<comment type="cofactor">
    <cofactor evidence="1">
        <name>FAD</name>
        <dbReference type="ChEBI" id="CHEBI:57692"/>
    </cofactor>
</comment>
<dbReference type="InterPro" id="IPR027477">
    <property type="entry name" value="Succ_DH/fumarate_Rdtase_cat_sf"/>
</dbReference>
<evidence type="ECO:0000256" key="2">
    <source>
        <dbReference type="ARBA" id="ARBA00022630"/>
    </source>
</evidence>
<dbReference type="SUPFAM" id="SSF51905">
    <property type="entry name" value="FAD/NAD(P)-binding domain"/>
    <property type="match status" value="1"/>
</dbReference>
<feature type="domain" description="FAD-dependent oxidoreductase 2 FAD-binding" evidence="5">
    <location>
        <begin position="30"/>
        <end position="465"/>
    </location>
</feature>
<dbReference type="PRINTS" id="PR00411">
    <property type="entry name" value="PNDRDTASEI"/>
</dbReference>
<evidence type="ECO:0000259" key="5">
    <source>
        <dbReference type="Pfam" id="PF00890"/>
    </source>
</evidence>
<organism evidence="6 7">
    <name type="scientific">Nocardioides koreensis</name>
    <dbReference type="NCBI Taxonomy" id="433651"/>
    <lineage>
        <taxon>Bacteria</taxon>
        <taxon>Bacillati</taxon>
        <taxon>Actinomycetota</taxon>
        <taxon>Actinomycetes</taxon>
        <taxon>Propionibacteriales</taxon>
        <taxon>Nocardioidaceae</taxon>
        <taxon>Nocardioides</taxon>
    </lineage>
</organism>
<evidence type="ECO:0000256" key="4">
    <source>
        <dbReference type="ARBA" id="ARBA00023002"/>
    </source>
</evidence>
<dbReference type="InterPro" id="IPR050315">
    <property type="entry name" value="FAD-oxidoreductase_2"/>
</dbReference>
<gene>
    <name evidence="6" type="ORF">GCM10009844_08820</name>
</gene>
<name>A0ABN2ZBN3_9ACTN</name>
<dbReference type="InterPro" id="IPR036188">
    <property type="entry name" value="FAD/NAD-bd_sf"/>
</dbReference>
<dbReference type="Gene3D" id="3.90.700.10">
    <property type="entry name" value="Succinate dehydrogenase/fumarate reductase flavoprotein, catalytic domain"/>
    <property type="match status" value="1"/>
</dbReference>
<dbReference type="NCBIfam" id="NF005508">
    <property type="entry name" value="PRK07121.1-1"/>
    <property type="match status" value="1"/>
</dbReference>
<evidence type="ECO:0000256" key="3">
    <source>
        <dbReference type="ARBA" id="ARBA00022827"/>
    </source>
</evidence>
<dbReference type="PANTHER" id="PTHR43400">
    <property type="entry name" value="FUMARATE REDUCTASE"/>
    <property type="match status" value="1"/>
</dbReference>
<dbReference type="InterPro" id="IPR003953">
    <property type="entry name" value="FAD-dep_OxRdtase_2_FAD-bd"/>
</dbReference>
<sequence>MTSEPPETRGTAVPDVLGAEALDEDSEAFDVVVVGFGIAGGCAALEAARGGARVLLLERAAVHGGTSSMSGGHFYLGGGTAVQQATGHPDSAEEMFQYLLAVSLDPEEDKIRAYCDGSVEHFDWLESLGFEFERSFFPGKAVIQPGTEGLMYTGNEKVWPFCERAVPAPRGHKVPVPGDTEGTRLVMDLLRDRVEEAGVEVRYETGATHLVVATGSTTEEAGQVVGVAWRRFSETGVVRAGSVVLAAGGFVMNADMVAEHTPALGSKLFTLGSTYDDGLGIRLGRSVGAELRHMDQPFVTAPFYPPSVLVTGIVVNREGRRFVAEDSYHARTSGFVLDQPGAAAYLIVDSEHVEHPTMPLVPFVDGYETVAEMEEGLGLPAGSLQETLDRYNEHARRGDDPDFHKSPEWLEPQDTGPWGVFDLTLGTALYAGFTLGGMRTTVDGRVQRPDGTVIPGLYAAGACASNLAQDGKGYCSGTQLGEGSFFGRRAGRHAAGTFTG</sequence>
<reference evidence="6 7" key="1">
    <citation type="journal article" date="2019" name="Int. J. Syst. Evol. Microbiol.">
        <title>The Global Catalogue of Microorganisms (GCM) 10K type strain sequencing project: providing services to taxonomists for standard genome sequencing and annotation.</title>
        <authorList>
            <consortium name="The Broad Institute Genomics Platform"/>
            <consortium name="The Broad Institute Genome Sequencing Center for Infectious Disease"/>
            <person name="Wu L."/>
            <person name="Ma J."/>
        </authorList>
    </citation>
    <scope>NUCLEOTIDE SEQUENCE [LARGE SCALE GENOMIC DNA]</scope>
    <source>
        <strain evidence="6 7">JCM 16022</strain>
    </source>
</reference>
<dbReference type="Pfam" id="PF00890">
    <property type="entry name" value="FAD_binding_2"/>
    <property type="match status" value="1"/>
</dbReference>
<accession>A0ABN2ZBN3</accession>
<dbReference type="Proteomes" id="UP001501771">
    <property type="component" value="Unassembled WGS sequence"/>
</dbReference>
<keyword evidence="3" id="KW-0274">FAD</keyword>
<proteinExistence type="predicted"/>
<dbReference type="EMBL" id="BAAAQR010000002">
    <property type="protein sequence ID" value="GAA2139771.1"/>
    <property type="molecule type" value="Genomic_DNA"/>
</dbReference>
<dbReference type="SUPFAM" id="SSF56425">
    <property type="entry name" value="Succinate dehydrogenase/fumarate reductase flavoprotein, catalytic domain"/>
    <property type="match status" value="1"/>
</dbReference>
<keyword evidence="4" id="KW-0560">Oxidoreductase</keyword>
<dbReference type="PANTHER" id="PTHR43400:SF10">
    <property type="entry name" value="3-OXOSTEROID 1-DEHYDROGENASE"/>
    <property type="match status" value="1"/>
</dbReference>
<evidence type="ECO:0000313" key="6">
    <source>
        <dbReference type="EMBL" id="GAA2139771.1"/>
    </source>
</evidence>
<dbReference type="Gene3D" id="3.50.50.60">
    <property type="entry name" value="FAD/NAD(P)-binding domain"/>
    <property type="match status" value="1"/>
</dbReference>